<reference evidence="1 2" key="1">
    <citation type="journal article" date="2018" name="Microb. Genom.">
        <title>Deciphering the unexplored Leptospira diversity from soils uncovers genomic evolution to virulence.</title>
        <authorList>
            <person name="Thibeaux R."/>
            <person name="Iraola G."/>
            <person name="Ferres I."/>
            <person name="Bierque E."/>
            <person name="Girault D."/>
            <person name="Soupe-Gilbert M.E."/>
            <person name="Picardeau M."/>
            <person name="Goarant C."/>
        </authorList>
    </citation>
    <scope>NUCLEOTIDE SEQUENCE [LARGE SCALE GENOMIC DNA]</scope>
    <source>
        <strain evidence="1 2">ATI7-C-A5</strain>
    </source>
</reference>
<name>A0AAE4QQB3_9LEPT</name>
<dbReference type="EMBL" id="NPEF02000018">
    <property type="protein sequence ID" value="MDV6237040.1"/>
    <property type="molecule type" value="Genomic_DNA"/>
</dbReference>
<proteinExistence type="predicted"/>
<feature type="non-terminal residue" evidence="1">
    <location>
        <position position="1"/>
    </location>
</feature>
<gene>
    <name evidence="1" type="ORF">CH379_015525</name>
</gene>
<organism evidence="1 2">
    <name type="scientific">Leptospira ellisii</name>
    <dbReference type="NCBI Taxonomy" id="2023197"/>
    <lineage>
        <taxon>Bacteria</taxon>
        <taxon>Pseudomonadati</taxon>
        <taxon>Spirochaetota</taxon>
        <taxon>Spirochaetia</taxon>
        <taxon>Leptospirales</taxon>
        <taxon>Leptospiraceae</taxon>
        <taxon>Leptospira</taxon>
    </lineage>
</organism>
<dbReference type="Proteomes" id="UP000232122">
    <property type="component" value="Unassembled WGS sequence"/>
</dbReference>
<keyword evidence="2" id="KW-1185">Reference proteome</keyword>
<evidence type="ECO:0000313" key="2">
    <source>
        <dbReference type="Proteomes" id="UP000232122"/>
    </source>
</evidence>
<dbReference type="AlphaFoldDB" id="A0AAE4QQB3"/>
<dbReference type="RefSeq" id="WP_317573533.1">
    <property type="nucleotide sequence ID" value="NZ_NPEF02000018.1"/>
</dbReference>
<evidence type="ECO:0000313" key="1">
    <source>
        <dbReference type="EMBL" id="MDV6237040.1"/>
    </source>
</evidence>
<accession>A0AAE4QQB3</accession>
<protein>
    <submittedName>
        <fullName evidence="1">Uncharacterized protein</fullName>
    </submittedName>
</protein>
<sequence>SLSNSCWNCLNWWKESGWILSDETLCLSVSGHATISVFNELSLPTADSPFPGRHPRRNIQINYVTHPVKLFL</sequence>
<comment type="caution">
    <text evidence="1">The sequence shown here is derived from an EMBL/GenBank/DDBJ whole genome shotgun (WGS) entry which is preliminary data.</text>
</comment>